<keyword evidence="1" id="KW-0472">Membrane</keyword>
<feature type="transmembrane region" description="Helical" evidence="1">
    <location>
        <begin position="68"/>
        <end position="84"/>
    </location>
</feature>
<dbReference type="InterPro" id="IPR008523">
    <property type="entry name" value="DUF805"/>
</dbReference>
<comment type="caution">
    <text evidence="2">The sequence shown here is derived from an EMBL/GenBank/DDBJ whole genome shotgun (WGS) entry which is preliminary data.</text>
</comment>
<organism evidence="2 3">
    <name type="scientific">Rufibacter roseus</name>
    <dbReference type="NCBI Taxonomy" id="1567108"/>
    <lineage>
        <taxon>Bacteria</taxon>
        <taxon>Pseudomonadati</taxon>
        <taxon>Bacteroidota</taxon>
        <taxon>Cytophagia</taxon>
        <taxon>Cytophagales</taxon>
        <taxon>Hymenobacteraceae</taxon>
        <taxon>Rufibacter</taxon>
    </lineage>
</organism>
<feature type="transmembrane region" description="Helical" evidence="1">
    <location>
        <begin position="17"/>
        <end position="34"/>
    </location>
</feature>
<reference evidence="3" key="1">
    <citation type="journal article" date="2019" name="Int. J. Syst. Evol. Microbiol.">
        <title>The Global Catalogue of Microorganisms (GCM) 10K type strain sequencing project: providing services to taxonomists for standard genome sequencing and annotation.</title>
        <authorList>
            <consortium name="The Broad Institute Genomics Platform"/>
            <consortium name="The Broad Institute Genome Sequencing Center for Infectious Disease"/>
            <person name="Wu L."/>
            <person name="Ma J."/>
        </authorList>
    </citation>
    <scope>NUCLEOTIDE SEQUENCE [LARGE SCALE GENOMIC DNA]</scope>
    <source>
        <strain evidence="3">CGMCC 4.7393</strain>
    </source>
</reference>
<dbReference type="EMBL" id="JBHSYQ010000003">
    <property type="protein sequence ID" value="MFC6996609.1"/>
    <property type="molecule type" value="Genomic_DNA"/>
</dbReference>
<dbReference type="PANTHER" id="PTHR34980">
    <property type="entry name" value="INNER MEMBRANE PROTEIN-RELATED-RELATED"/>
    <property type="match status" value="1"/>
</dbReference>
<dbReference type="Proteomes" id="UP001596405">
    <property type="component" value="Unassembled WGS sequence"/>
</dbReference>
<sequence>MFKNPFSFNGRIRRTEYGVSFIIYAVLYMLISWVGSTEGLELIFIASFPLVWFFWAQGAKRCHDRGNSGWYQLIPFYFFWLLFADGEFGPNEYGDNPKGLGNEEEELLFGL</sequence>
<evidence type="ECO:0000313" key="2">
    <source>
        <dbReference type="EMBL" id="MFC6996609.1"/>
    </source>
</evidence>
<feature type="transmembrane region" description="Helical" evidence="1">
    <location>
        <begin position="40"/>
        <end position="56"/>
    </location>
</feature>
<dbReference type="PANTHER" id="PTHR34980:SF3">
    <property type="entry name" value="BLR8105 PROTEIN"/>
    <property type="match status" value="1"/>
</dbReference>
<keyword evidence="3" id="KW-1185">Reference proteome</keyword>
<evidence type="ECO:0000256" key="1">
    <source>
        <dbReference type="SAM" id="Phobius"/>
    </source>
</evidence>
<dbReference type="RefSeq" id="WP_066622444.1">
    <property type="nucleotide sequence ID" value="NZ_JBHSYQ010000003.1"/>
</dbReference>
<evidence type="ECO:0000313" key="3">
    <source>
        <dbReference type="Proteomes" id="UP001596405"/>
    </source>
</evidence>
<keyword evidence="1" id="KW-0812">Transmembrane</keyword>
<keyword evidence="1" id="KW-1133">Transmembrane helix</keyword>
<gene>
    <name evidence="2" type="ORF">ACFQHR_03180</name>
</gene>
<proteinExistence type="predicted"/>
<protein>
    <submittedName>
        <fullName evidence="2">DUF805 domain-containing protein</fullName>
    </submittedName>
</protein>
<accession>A0ABW2DJT5</accession>
<dbReference type="Pfam" id="PF05656">
    <property type="entry name" value="DUF805"/>
    <property type="match status" value="1"/>
</dbReference>
<name>A0ABW2DJT5_9BACT</name>